<protein>
    <submittedName>
        <fullName evidence="2">Uncharacterized protein</fullName>
    </submittedName>
</protein>
<accession>A0AC35GQ72</accession>
<evidence type="ECO:0000313" key="1">
    <source>
        <dbReference type="Proteomes" id="UP000887580"/>
    </source>
</evidence>
<organism evidence="1 2">
    <name type="scientific">Panagrolaimus sp. PS1159</name>
    <dbReference type="NCBI Taxonomy" id="55785"/>
    <lineage>
        <taxon>Eukaryota</taxon>
        <taxon>Metazoa</taxon>
        <taxon>Ecdysozoa</taxon>
        <taxon>Nematoda</taxon>
        <taxon>Chromadorea</taxon>
        <taxon>Rhabditida</taxon>
        <taxon>Tylenchina</taxon>
        <taxon>Panagrolaimomorpha</taxon>
        <taxon>Panagrolaimoidea</taxon>
        <taxon>Panagrolaimidae</taxon>
        <taxon>Panagrolaimus</taxon>
    </lineage>
</organism>
<proteinExistence type="predicted"/>
<dbReference type="WBParaSite" id="PS1159_v2.g7535.t1">
    <property type="protein sequence ID" value="PS1159_v2.g7535.t1"/>
    <property type="gene ID" value="PS1159_v2.g7535"/>
</dbReference>
<sequence>MLWFRLGAMTSHNESVRNLDVKKLSIPVDTRPHVIRRYAEFTCATLVCSDSSGKKTDNRLQVSVKSSGGEQNRKKLVY</sequence>
<dbReference type="Proteomes" id="UP000887580">
    <property type="component" value="Unplaced"/>
</dbReference>
<evidence type="ECO:0000313" key="2">
    <source>
        <dbReference type="WBParaSite" id="PS1159_v2.g7535.t1"/>
    </source>
</evidence>
<reference evidence="2" key="1">
    <citation type="submission" date="2022-11" db="UniProtKB">
        <authorList>
            <consortium name="WormBaseParasite"/>
        </authorList>
    </citation>
    <scope>IDENTIFICATION</scope>
</reference>
<name>A0AC35GQ72_9BILA</name>